<dbReference type="GO" id="GO:0000796">
    <property type="term" value="C:condensin complex"/>
    <property type="evidence" value="ECO:0007669"/>
    <property type="project" value="InterPro"/>
</dbReference>
<dbReference type="InterPro" id="IPR016024">
    <property type="entry name" value="ARM-type_fold"/>
</dbReference>
<protein>
    <submittedName>
        <fullName evidence="2">Condensin complex subunit 3-like</fullName>
    </submittedName>
</protein>
<dbReference type="Gene3D" id="1.25.10.10">
    <property type="entry name" value="Leucine-rich Repeat Variant"/>
    <property type="match status" value="1"/>
</dbReference>
<dbReference type="AlphaFoldDB" id="A0A7D9HW37"/>
<dbReference type="OrthoDB" id="27187at2759"/>
<evidence type="ECO:0000313" key="2">
    <source>
        <dbReference type="EMBL" id="CAB3992259.1"/>
    </source>
</evidence>
<dbReference type="InterPro" id="IPR027165">
    <property type="entry name" value="CND3"/>
</dbReference>
<dbReference type="GO" id="GO:0007076">
    <property type="term" value="P:mitotic chromosome condensation"/>
    <property type="evidence" value="ECO:0007669"/>
    <property type="project" value="InterPro"/>
</dbReference>
<dbReference type="PANTHER" id="PTHR14418:SF5">
    <property type="entry name" value="CONDENSIN COMPLEX SUBUNIT 3"/>
    <property type="match status" value="1"/>
</dbReference>
<dbReference type="PANTHER" id="PTHR14418">
    <property type="entry name" value="CONDENSIN COMPLEX SUBUNIT 3-RELATED"/>
    <property type="match status" value="1"/>
</dbReference>
<proteinExistence type="predicted"/>
<feature type="compositionally biased region" description="Polar residues" evidence="1">
    <location>
        <begin position="545"/>
        <end position="554"/>
    </location>
</feature>
<evidence type="ECO:0000256" key="1">
    <source>
        <dbReference type="SAM" id="MobiDB-lite"/>
    </source>
</evidence>
<reference evidence="2" key="1">
    <citation type="submission" date="2020-04" db="EMBL/GenBank/DDBJ databases">
        <authorList>
            <person name="Alioto T."/>
            <person name="Alioto T."/>
            <person name="Gomez Garrido J."/>
        </authorList>
    </citation>
    <scope>NUCLEOTIDE SEQUENCE</scope>
    <source>
        <strain evidence="2">A484AB</strain>
    </source>
</reference>
<dbReference type="SUPFAM" id="SSF48371">
    <property type="entry name" value="ARM repeat"/>
    <property type="match status" value="1"/>
</dbReference>
<accession>A0A7D9HW37</accession>
<gene>
    <name evidence="2" type="ORF">PACLA_8A032211</name>
</gene>
<name>A0A7D9HW37_PARCT</name>
<dbReference type="InterPro" id="IPR011989">
    <property type="entry name" value="ARM-like"/>
</dbReference>
<keyword evidence="3" id="KW-1185">Reference proteome</keyword>
<feature type="region of interest" description="Disordered" evidence="1">
    <location>
        <begin position="534"/>
        <end position="563"/>
    </location>
</feature>
<comment type="caution">
    <text evidence="2">The sequence shown here is derived from an EMBL/GenBank/DDBJ whole genome shotgun (WGS) entry which is preliminary data.</text>
</comment>
<dbReference type="GO" id="GO:0000793">
    <property type="term" value="C:condensed chromosome"/>
    <property type="evidence" value="ECO:0007669"/>
    <property type="project" value="TreeGrafter"/>
</dbReference>
<dbReference type="EMBL" id="CACRXK020002012">
    <property type="protein sequence ID" value="CAB3992259.1"/>
    <property type="molecule type" value="Genomic_DNA"/>
</dbReference>
<feature type="non-terminal residue" evidence="2">
    <location>
        <position position="1"/>
    </location>
</feature>
<dbReference type="Proteomes" id="UP001152795">
    <property type="component" value="Unassembled WGS sequence"/>
</dbReference>
<evidence type="ECO:0000313" key="3">
    <source>
        <dbReference type="Proteomes" id="UP001152795"/>
    </source>
</evidence>
<organism evidence="2 3">
    <name type="scientific">Paramuricea clavata</name>
    <name type="common">Red gorgonian</name>
    <name type="synonym">Violescent sea-whip</name>
    <dbReference type="NCBI Taxonomy" id="317549"/>
    <lineage>
        <taxon>Eukaryota</taxon>
        <taxon>Metazoa</taxon>
        <taxon>Cnidaria</taxon>
        <taxon>Anthozoa</taxon>
        <taxon>Octocorallia</taxon>
        <taxon>Malacalcyonacea</taxon>
        <taxon>Plexauridae</taxon>
        <taxon>Paramuricea</taxon>
    </lineage>
</organism>
<sequence>MKTFDNVKAVFNVAQTSSQHEETLFKALDKLAESSETPDEFLKDFIHNLKYCMIVFQKEPAVERMMDFVAIYVTREAKSQTEQKNASYAENSDDEENGNSDKNLFLSDVLNFLLDVHDARDKAVRYRACQLVSKIFRNMHEEATINEQLADKILTSMMTRLCDKIPIIRSQAICALSRLQDPIDPKCPVVEVYLYLMQSDNSADVRKMTLQNIAITQHTLPYIIERTRDVKDGVRKYAFVVLGEKVSIRALSIAQRVQLLHDGLNDRVPSVKQACYSKLLLSWAKACGEDVLKLLALLDVENSVKTAETVVKELLKGTANDALSFHVKLLKESMEEAGRTIPSEKLDCERALFWQCLVEHCVSLGTKGQDAVDAILPEISHFCEYIQSYIDKCFSSCDIESELHEVFIMQQLLTIAAHMDLSDEVGRKKLSKLVQEMMVNPKIPTFLIPILHERFTTLEPDEEIRINQIAGVIADIKEPITIVETPQINGNNRTRELKLAGIKVKINQLRDELESFVSAQEYDKAAEAKSKLTELDQEKSDLETEANSVNNFQTRIEKDDPET</sequence>